<evidence type="ECO:0000256" key="1">
    <source>
        <dbReference type="SAM" id="Coils"/>
    </source>
</evidence>
<proteinExistence type="predicted"/>
<keyword evidence="1" id="KW-0175">Coiled coil</keyword>
<feature type="coiled-coil region" evidence="1">
    <location>
        <begin position="597"/>
        <end position="624"/>
    </location>
</feature>
<keyword evidence="3" id="KW-1185">Reference proteome</keyword>
<sequence>MCFNSSTDCPFCAETRHPDSLLAHITLHEESTRLHVEMKISANATVVLERTSGEMYSCPAPNCTSIGTIGTLWGHYRDHHLQGPSYQPVISQSKRMASYQPVERPAKRTRCLSPQSSNTSLESISASIVASELYPAPPNVRVDVKPILVQRHSLDGIFGYVAGEMSSIILICPYHAIMTGLGGNGHTQLHQCSEDQITSLQGEYMDIFRKCLRYGEKPEHSVCYRCYSPQMLVFDAHPANKICKGITMERWKHLWFCMSYLVFRVPALRKQVFRELGIAEDSFSTILEYAIWLLQTVYSQPTKPQKQFTNLVLVAHAYFTLDDEGRLIRPDGGFLFPETNGDPKTGAGEGELDSVAATSGSVSRWQLSTKKGQHCQIGNASIPRWTWSLRRLGEPRYVVGNRRELILCDTQSRKHRNPNKLCAKDETSLVMEFFHLRAQATMAKCVWCALDEGFEFQESRLFSNRTVCNLVLGHRTGHTKPSRFPVFSSVCELHARYEHDRQASGCKWLLECLETRTILRGTCSARYPVHSLTTSINSFLNMTSNATVDVLLSPNTSPLPSPISPKIPKSKNRGMTEVVVLAIKRLGDRQMERWQDIHSLEVKVRALEAKVIEVEEENESFLAIINQLGDEVARHGGGIWG</sequence>
<accession>A0A9P5U431</accession>
<organism evidence="2 3">
    <name type="scientific">Rhodocollybia butyracea</name>
    <dbReference type="NCBI Taxonomy" id="206335"/>
    <lineage>
        <taxon>Eukaryota</taxon>
        <taxon>Fungi</taxon>
        <taxon>Dikarya</taxon>
        <taxon>Basidiomycota</taxon>
        <taxon>Agaricomycotina</taxon>
        <taxon>Agaricomycetes</taxon>
        <taxon>Agaricomycetidae</taxon>
        <taxon>Agaricales</taxon>
        <taxon>Marasmiineae</taxon>
        <taxon>Omphalotaceae</taxon>
        <taxon>Rhodocollybia</taxon>
    </lineage>
</organism>
<evidence type="ECO:0000313" key="2">
    <source>
        <dbReference type="EMBL" id="KAF9065237.1"/>
    </source>
</evidence>
<reference evidence="2" key="1">
    <citation type="submission" date="2020-11" db="EMBL/GenBank/DDBJ databases">
        <authorList>
            <consortium name="DOE Joint Genome Institute"/>
            <person name="Ahrendt S."/>
            <person name="Riley R."/>
            <person name="Andreopoulos W."/>
            <person name="Labutti K."/>
            <person name="Pangilinan J."/>
            <person name="Ruiz-Duenas F.J."/>
            <person name="Barrasa J.M."/>
            <person name="Sanchez-Garcia M."/>
            <person name="Camarero S."/>
            <person name="Miyauchi S."/>
            <person name="Serrano A."/>
            <person name="Linde D."/>
            <person name="Babiker R."/>
            <person name="Drula E."/>
            <person name="Ayuso-Fernandez I."/>
            <person name="Pacheco R."/>
            <person name="Padilla G."/>
            <person name="Ferreira P."/>
            <person name="Barriuso J."/>
            <person name="Kellner H."/>
            <person name="Castanera R."/>
            <person name="Alfaro M."/>
            <person name="Ramirez L."/>
            <person name="Pisabarro A.G."/>
            <person name="Kuo A."/>
            <person name="Tritt A."/>
            <person name="Lipzen A."/>
            <person name="He G."/>
            <person name="Yan M."/>
            <person name="Ng V."/>
            <person name="Cullen D."/>
            <person name="Martin F."/>
            <person name="Rosso M.-N."/>
            <person name="Henrissat B."/>
            <person name="Hibbett D."/>
            <person name="Martinez A.T."/>
            <person name="Grigoriev I.V."/>
        </authorList>
    </citation>
    <scope>NUCLEOTIDE SEQUENCE</scope>
    <source>
        <strain evidence="2">AH 40177</strain>
    </source>
</reference>
<dbReference type="Proteomes" id="UP000772434">
    <property type="component" value="Unassembled WGS sequence"/>
</dbReference>
<evidence type="ECO:0000313" key="3">
    <source>
        <dbReference type="Proteomes" id="UP000772434"/>
    </source>
</evidence>
<dbReference type="OrthoDB" id="3066611at2759"/>
<dbReference type="EMBL" id="JADNRY010000107">
    <property type="protein sequence ID" value="KAF9065237.1"/>
    <property type="molecule type" value="Genomic_DNA"/>
</dbReference>
<dbReference type="AlphaFoldDB" id="A0A9P5U431"/>
<protein>
    <submittedName>
        <fullName evidence="2">Uncharacterized protein</fullName>
    </submittedName>
</protein>
<comment type="caution">
    <text evidence="2">The sequence shown here is derived from an EMBL/GenBank/DDBJ whole genome shotgun (WGS) entry which is preliminary data.</text>
</comment>
<name>A0A9P5U431_9AGAR</name>
<gene>
    <name evidence="2" type="ORF">BDP27DRAFT_1366603</name>
</gene>